<feature type="signal peptide" evidence="1">
    <location>
        <begin position="1"/>
        <end position="24"/>
    </location>
</feature>
<feature type="chain" id="PRO_5036233361" evidence="1">
    <location>
        <begin position="25"/>
        <end position="84"/>
    </location>
</feature>
<dbReference type="EMBL" id="CAJNYU010002348">
    <property type="protein sequence ID" value="CAF3540663.1"/>
    <property type="molecule type" value="Genomic_DNA"/>
</dbReference>
<name>A0A818JEJ1_9BILA</name>
<reference evidence="2" key="1">
    <citation type="submission" date="2021-02" db="EMBL/GenBank/DDBJ databases">
        <authorList>
            <person name="Nowell W R."/>
        </authorList>
    </citation>
    <scope>NUCLEOTIDE SEQUENCE</scope>
</reference>
<keyword evidence="1" id="KW-0732">Signal</keyword>
<accession>A0A818JEJ1</accession>
<organism evidence="2 4">
    <name type="scientific">Rotaria socialis</name>
    <dbReference type="NCBI Taxonomy" id="392032"/>
    <lineage>
        <taxon>Eukaryota</taxon>
        <taxon>Metazoa</taxon>
        <taxon>Spiralia</taxon>
        <taxon>Gnathifera</taxon>
        <taxon>Rotifera</taxon>
        <taxon>Eurotatoria</taxon>
        <taxon>Bdelloidea</taxon>
        <taxon>Philodinida</taxon>
        <taxon>Philodinidae</taxon>
        <taxon>Rotaria</taxon>
    </lineage>
</organism>
<evidence type="ECO:0000313" key="2">
    <source>
        <dbReference type="EMBL" id="CAF3540663.1"/>
    </source>
</evidence>
<gene>
    <name evidence="2" type="ORF">FME351_LOCUS18964</name>
    <name evidence="3" type="ORF">KIK155_LOCUS28734</name>
</gene>
<evidence type="ECO:0000313" key="3">
    <source>
        <dbReference type="EMBL" id="CAF3733963.1"/>
    </source>
</evidence>
<comment type="caution">
    <text evidence="2">The sequence shown here is derived from an EMBL/GenBank/DDBJ whole genome shotgun (WGS) entry which is preliminary data.</text>
</comment>
<evidence type="ECO:0000256" key="1">
    <source>
        <dbReference type="SAM" id="SignalP"/>
    </source>
</evidence>
<evidence type="ECO:0000313" key="4">
    <source>
        <dbReference type="Proteomes" id="UP000663869"/>
    </source>
</evidence>
<protein>
    <submittedName>
        <fullName evidence="2">Uncharacterized protein</fullName>
    </submittedName>
</protein>
<dbReference type="Proteomes" id="UP000663865">
    <property type="component" value="Unassembled WGS sequence"/>
</dbReference>
<proteinExistence type="predicted"/>
<sequence>MFNLRLYVCVFVLMVVINCASARARNHNYLNEHEKRLFGCGALGTSCSGLFSKSCCNGFKCHSTTGKCVSSGGSSNWLGDRNGK</sequence>
<dbReference type="Proteomes" id="UP000663869">
    <property type="component" value="Unassembled WGS sequence"/>
</dbReference>
<dbReference type="AlphaFoldDB" id="A0A818JEJ1"/>
<dbReference type="EMBL" id="CAJNYV010005280">
    <property type="protein sequence ID" value="CAF3733963.1"/>
    <property type="molecule type" value="Genomic_DNA"/>
</dbReference>